<evidence type="ECO:0000313" key="3">
    <source>
        <dbReference type="EMBL" id="CAK5276310.1"/>
    </source>
</evidence>
<protein>
    <recommendedName>
        <fullName evidence="5">Rhodanese domain-containing protein</fullName>
    </recommendedName>
</protein>
<feature type="region of interest" description="Disordered" evidence="1">
    <location>
        <begin position="1"/>
        <end position="25"/>
    </location>
</feature>
<dbReference type="EMBL" id="CAVNYO010000405">
    <property type="protein sequence ID" value="CAK5276175.1"/>
    <property type="molecule type" value="Genomic_DNA"/>
</dbReference>
<proteinExistence type="predicted"/>
<feature type="compositionally biased region" description="Basic and acidic residues" evidence="1">
    <location>
        <begin position="7"/>
        <end position="22"/>
    </location>
</feature>
<evidence type="ECO:0000313" key="2">
    <source>
        <dbReference type="EMBL" id="CAK5276175.1"/>
    </source>
</evidence>
<reference evidence="3" key="1">
    <citation type="submission" date="2023-11" db="EMBL/GenBank/DDBJ databases">
        <authorList>
            <person name="De Vega J J."/>
            <person name="De Vega J J."/>
        </authorList>
    </citation>
    <scope>NUCLEOTIDE SEQUENCE</scope>
</reference>
<sequence length="293" mass="32218">MSGGVEHPVEPLHEHERLHESEIPSEEVIGNVGPTGYLDPPPGVPVPTGFEGQPNPVLPLNGHLSGQERRNDLQGNIGTAADEGAKLAQNSLHIDLLARKVAPEMADKLNVGFDKSWLPFFTGEGSNPDAYSITRENFQAYILSHPDPVASRYAVVDLRNPASPSDLAGNGVNTQIRGAVHEHVDEGTFAGSSLSVPYDFRKLKLPVPGNFKATIEANWAQAVLREPWKSIRNKDIVFFHCRESINRTPYIASGYLEYGRPYNSKQKVIIIEGGFNNEINWPQGTTEPWNVNV</sequence>
<comment type="caution">
    <text evidence="3">The sequence shown here is derived from an EMBL/GenBank/DDBJ whole genome shotgun (WGS) entry which is preliminary data.</text>
</comment>
<name>A0AAD2K334_9AGAR</name>
<evidence type="ECO:0000313" key="4">
    <source>
        <dbReference type="Proteomes" id="UP001295794"/>
    </source>
</evidence>
<evidence type="ECO:0008006" key="5">
    <source>
        <dbReference type="Google" id="ProtNLM"/>
    </source>
</evidence>
<organism evidence="3 4">
    <name type="scientific">Mycena citricolor</name>
    <dbReference type="NCBI Taxonomy" id="2018698"/>
    <lineage>
        <taxon>Eukaryota</taxon>
        <taxon>Fungi</taxon>
        <taxon>Dikarya</taxon>
        <taxon>Basidiomycota</taxon>
        <taxon>Agaricomycotina</taxon>
        <taxon>Agaricomycetes</taxon>
        <taxon>Agaricomycetidae</taxon>
        <taxon>Agaricales</taxon>
        <taxon>Marasmiineae</taxon>
        <taxon>Mycenaceae</taxon>
        <taxon>Mycena</taxon>
    </lineage>
</organism>
<dbReference type="Gene3D" id="3.40.250.10">
    <property type="entry name" value="Rhodanese-like domain"/>
    <property type="match status" value="1"/>
</dbReference>
<accession>A0AAD2K334</accession>
<dbReference type="AlphaFoldDB" id="A0AAD2K334"/>
<gene>
    <name evidence="2" type="ORF">MYCIT1_LOCUS24292</name>
    <name evidence="3" type="ORF">MYCIT1_LOCUS24453</name>
</gene>
<dbReference type="EMBL" id="CAVNYO010000405">
    <property type="protein sequence ID" value="CAK5276310.1"/>
    <property type="molecule type" value="Genomic_DNA"/>
</dbReference>
<dbReference type="InterPro" id="IPR036873">
    <property type="entry name" value="Rhodanese-like_dom_sf"/>
</dbReference>
<keyword evidence="4" id="KW-1185">Reference proteome</keyword>
<dbReference type="Proteomes" id="UP001295794">
    <property type="component" value="Unassembled WGS sequence"/>
</dbReference>
<evidence type="ECO:0000256" key="1">
    <source>
        <dbReference type="SAM" id="MobiDB-lite"/>
    </source>
</evidence>